<organism evidence="2 3">
    <name type="scientific">Actinomadura monticuli</name>
    <dbReference type="NCBI Taxonomy" id="3097367"/>
    <lineage>
        <taxon>Bacteria</taxon>
        <taxon>Bacillati</taxon>
        <taxon>Actinomycetota</taxon>
        <taxon>Actinomycetes</taxon>
        <taxon>Streptosporangiales</taxon>
        <taxon>Thermomonosporaceae</taxon>
        <taxon>Actinomadura</taxon>
    </lineage>
</organism>
<evidence type="ECO:0000256" key="1">
    <source>
        <dbReference type="SAM" id="SignalP"/>
    </source>
</evidence>
<proteinExistence type="predicted"/>
<protein>
    <recommendedName>
        <fullName evidence="4">Secreted protein</fullName>
    </recommendedName>
</protein>
<reference evidence="2 3" key="1">
    <citation type="submission" date="2023-11" db="EMBL/GenBank/DDBJ databases">
        <title>Actinomadura monticuli sp. nov., isolated from volcanic ash.</title>
        <authorList>
            <person name="Lee S.D."/>
            <person name="Yang H."/>
            <person name="Kim I.S."/>
        </authorList>
    </citation>
    <scope>NUCLEOTIDE SEQUENCE [LARGE SCALE GENOMIC DNA]</scope>
    <source>
        <strain evidence="2 3">DLS-62</strain>
    </source>
</reference>
<dbReference type="SUPFAM" id="SSF50956">
    <property type="entry name" value="Thermostable phytase (3-phytase)"/>
    <property type="match status" value="1"/>
</dbReference>
<evidence type="ECO:0000313" key="3">
    <source>
        <dbReference type="Proteomes" id="UP001569963"/>
    </source>
</evidence>
<feature type="signal peptide" evidence="1">
    <location>
        <begin position="1"/>
        <end position="31"/>
    </location>
</feature>
<dbReference type="RefSeq" id="WP_371951466.1">
    <property type="nucleotide sequence ID" value="NZ_JAXCEI010000008.1"/>
</dbReference>
<gene>
    <name evidence="2" type="ORF">SM611_20540</name>
</gene>
<keyword evidence="3" id="KW-1185">Reference proteome</keyword>
<dbReference type="Proteomes" id="UP001569963">
    <property type="component" value="Unassembled WGS sequence"/>
</dbReference>
<name>A0ABV4QF45_9ACTN</name>
<dbReference type="EMBL" id="JAXCEI010000008">
    <property type="protein sequence ID" value="MFA1541320.1"/>
    <property type="molecule type" value="Genomic_DNA"/>
</dbReference>
<evidence type="ECO:0000313" key="2">
    <source>
        <dbReference type="EMBL" id="MFA1541320.1"/>
    </source>
</evidence>
<keyword evidence="1" id="KW-0732">Signal</keyword>
<evidence type="ECO:0008006" key="4">
    <source>
        <dbReference type="Google" id="ProtNLM"/>
    </source>
</evidence>
<comment type="caution">
    <text evidence="2">The sequence shown here is derived from an EMBL/GenBank/DDBJ whole genome shotgun (WGS) entry which is preliminary data.</text>
</comment>
<feature type="chain" id="PRO_5046711714" description="Secreted protein" evidence="1">
    <location>
        <begin position="32"/>
        <end position="404"/>
    </location>
</feature>
<accession>A0ABV4QF45</accession>
<sequence>MQRTAARLGGPGVAALAAGAALVAAPATAQAAPATTVSAKAPADVNPRDFVLRRGADRSTPLRELNGRLRRSGVDALLRASGRARMGRGCAKPAGVPAHSLVYCFNKKDTATRSWVPQGVTTVSDATAGERWAGGVRPILVSWHDSGKVRLTFVDPGRRTYRHVLLVAPKMEHGRATYSDIGIHAGGIAWYGEKVYVADTRHGVREFDMREIFDLSRSRAGSTGHPGRVGLHHGKYYGHGFRYVMPQTSSWEFAHGRVGARCRGTGPLRMSWISVDRTTSPHSLVAGEYCRPKWPRGRVVTWRLAALAGGGPVRPSWGAGLPADRIQGGVRTNGRWWFTQSHSGKRGTLLTTRPTSRGWSKVKRRTISYGPEDLSCYRGRHRIWTVAEHANRRALWAFRARSCS</sequence>